<comment type="caution">
    <text evidence="1">The sequence shown here is derived from an EMBL/GenBank/DDBJ whole genome shotgun (WGS) entry which is preliminary data.</text>
</comment>
<protein>
    <submittedName>
        <fullName evidence="1">Uncharacterized protein</fullName>
    </submittedName>
</protein>
<organism evidence="1 2">
    <name type="scientific">Prorocentrum cordatum</name>
    <dbReference type="NCBI Taxonomy" id="2364126"/>
    <lineage>
        <taxon>Eukaryota</taxon>
        <taxon>Sar</taxon>
        <taxon>Alveolata</taxon>
        <taxon>Dinophyceae</taxon>
        <taxon>Prorocentrales</taxon>
        <taxon>Prorocentraceae</taxon>
        <taxon>Prorocentrum</taxon>
    </lineage>
</organism>
<gene>
    <name evidence="1" type="ORF">PCOR1329_LOCUS51438</name>
</gene>
<proteinExistence type="predicted"/>
<evidence type="ECO:0000313" key="1">
    <source>
        <dbReference type="EMBL" id="CAK0863242.1"/>
    </source>
</evidence>
<accession>A0ABN9UT62</accession>
<keyword evidence="2" id="KW-1185">Reference proteome</keyword>
<reference evidence="1" key="1">
    <citation type="submission" date="2023-10" db="EMBL/GenBank/DDBJ databases">
        <authorList>
            <person name="Chen Y."/>
            <person name="Shah S."/>
            <person name="Dougan E. K."/>
            <person name="Thang M."/>
            <person name="Chan C."/>
        </authorList>
    </citation>
    <scope>NUCLEOTIDE SEQUENCE [LARGE SCALE GENOMIC DNA]</scope>
</reference>
<dbReference type="EMBL" id="CAUYUJ010016239">
    <property type="protein sequence ID" value="CAK0863242.1"/>
    <property type="molecule type" value="Genomic_DNA"/>
</dbReference>
<evidence type="ECO:0000313" key="2">
    <source>
        <dbReference type="Proteomes" id="UP001189429"/>
    </source>
</evidence>
<dbReference type="Proteomes" id="UP001189429">
    <property type="component" value="Unassembled WGS sequence"/>
</dbReference>
<name>A0ABN9UT62_9DINO</name>
<sequence>DRCDCIEMMITETALKHRRPFPETTIDAECEASELEAQGAAHPRDPDADPELLRLTWRPIYQPCQIEPDANSDAQGI</sequence>
<feature type="non-terminal residue" evidence="1">
    <location>
        <position position="1"/>
    </location>
</feature>
<feature type="non-terminal residue" evidence="1">
    <location>
        <position position="77"/>
    </location>
</feature>